<accession>A0A1F7GPS5</accession>
<keyword evidence="4" id="KW-0456">Lyase</keyword>
<evidence type="ECO:0000313" key="6">
    <source>
        <dbReference type="EMBL" id="OGK20941.1"/>
    </source>
</evidence>
<comment type="cofactor">
    <cofactor evidence="1">
        <name>pyridoxal 5'-phosphate</name>
        <dbReference type="ChEBI" id="CHEBI:597326"/>
    </cofactor>
</comment>
<dbReference type="InterPro" id="IPR001926">
    <property type="entry name" value="TrpB-like_PALP"/>
</dbReference>
<dbReference type="GO" id="GO:0006565">
    <property type="term" value="P:L-serine catabolic process"/>
    <property type="evidence" value="ECO:0007669"/>
    <property type="project" value="TreeGrafter"/>
</dbReference>
<sequence>MNNQLIQEIQEAEKRIRRYILKTPLLESLYISQVSKAHVFLKLESEQYTGSFKIRGATNKVILLTAEEKKRGVITASTGNHGQALARACQKAGIKCIVFVPKNADPAKVEAIKSYGAEVEPFGDSSSDTIIHGQAKKVAKERDMIWVSPYNDLQIIAGQGTIAAEVLQDLKDIDAMFVTVGGGGLISGIGTYLKSMSPKTKIVGCLPENSAEMYESIKSGTFVDSHNLDTISDGSGGAFEQGSITYDICKEVVDEFILVSEDEIKQSIKLMIDAHHKIIEGAAGVALASFLKKKDNYAGKNVVILLCGANIATEKLKEIL</sequence>
<evidence type="ECO:0000256" key="3">
    <source>
        <dbReference type="ARBA" id="ARBA00022898"/>
    </source>
</evidence>
<dbReference type="NCBIfam" id="NF005292">
    <property type="entry name" value="PRK06815.1"/>
    <property type="match status" value="1"/>
</dbReference>
<reference evidence="6 7" key="1">
    <citation type="journal article" date="2016" name="Nat. Commun.">
        <title>Thousands of microbial genomes shed light on interconnected biogeochemical processes in an aquifer system.</title>
        <authorList>
            <person name="Anantharaman K."/>
            <person name="Brown C.T."/>
            <person name="Hug L.A."/>
            <person name="Sharon I."/>
            <person name="Castelle C.J."/>
            <person name="Probst A.J."/>
            <person name="Thomas B.C."/>
            <person name="Singh A."/>
            <person name="Wilkins M.J."/>
            <person name="Karaoz U."/>
            <person name="Brodie E.L."/>
            <person name="Williams K.H."/>
            <person name="Hubbard S.S."/>
            <person name="Banfield J.F."/>
        </authorList>
    </citation>
    <scope>NUCLEOTIDE SEQUENCE [LARGE SCALE GENOMIC DNA]</scope>
</reference>
<dbReference type="SUPFAM" id="SSF53686">
    <property type="entry name" value="Tryptophan synthase beta subunit-like PLP-dependent enzymes"/>
    <property type="match status" value="1"/>
</dbReference>
<dbReference type="GO" id="GO:0003941">
    <property type="term" value="F:L-serine ammonia-lyase activity"/>
    <property type="evidence" value="ECO:0007669"/>
    <property type="project" value="TreeGrafter"/>
</dbReference>
<keyword evidence="3" id="KW-0663">Pyridoxal phosphate</keyword>
<dbReference type="GO" id="GO:0006567">
    <property type="term" value="P:L-threonine catabolic process"/>
    <property type="evidence" value="ECO:0007669"/>
    <property type="project" value="TreeGrafter"/>
</dbReference>
<dbReference type="EMBL" id="MFZI01000025">
    <property type="protein sequence ID" value="OGK20941.1"/>
    <property type="molecule type" value="Genomic_DNA"/>
</dbReference>
<dbReference type="Pfam" id="PF00291">
    <property type="entry name" value="PALP"/>
    <property type="match status" value="1"/>
</dbReference>
<comment type="caution">
    <text evidence="6">The sequence shown here is derived from an EMBL/GenBank/DDBJ whole genome shotgun (WGS) entry which is preliminary data.</text>
</comment>
<dbReference type="PROSITE" id="PS00165">
    <property type="entry name" value="DEHYDRATASE_SER_THR"/>
    <property type="match status" value="1"/>
</dbReference>
<dbReference type="Proteomes" id="UP000177026">
    <property type="component" value="Unassembled WGS sequence"/>
</dbReference>
<dbReference type="GO" id="GO:0030170">
    <property type="term" value="F:pyridoxal phosphate binding"/>
    <property type="evidence" value="ECO:0007669"/>
    <property type="project" value="InterPro"/>
</dbReference>
<feature type="domain" description="Tryptophan synthase beta chain-like PALP" evidence="5">
    <location>
        <begin position="17"/>
        <end position="308"/>
    </location>
</feature>
<dbReference type="GO" id="GO:0004794">
    <property type="term" value="F:threonine deaminase activity"/>
    <property type="evidence" value="ECO:0007669"/>
    <property type="project" value="TreeGrafter"/>
</dbReference>
<name>A0A1F7GPS5_9BACT</name>
<evidence type="ECO:0000259" key="5">
    <source>
        <dbReference type="Pfam" id="PF00291"/>
    </source>
</evidence>
<dbReference type="InterPro" id="IPR036052">
    <property type="entry name" value="TrpB-like_PALP_sf"/>
</dbReference>
<proteinExistence type="inferred from homology"/>
<comment type="similarity">
    <text evidence="2">Belongs to the serine/threonine dehydratase family.</text>
</comment>
<evidence type="ECO:0000313" key="7">
    <source>
        <dbReference type="Proteomes" id="UP000177026"/>
    </source>
</evidence>
<dbReference type="CDD" id="cd01562">
    <property type="entry name" value="Thr-dehyd"/>
    <property type="match status" value="1"/>
</dbReference>
<dbReference type="GO" id="GO:0009097">
    <property type="term" value="P:isoleucine biosynthetic process"/>
    <property type="evidence" value="ECO:0007669"/>
    <property type="project" value="TreeGrafter"/>
</dbReference>
<dbReference type="FunFam" id="3.40.50.1100:FF:000005">
    <property type="entry name" value="Threonine dehydratase catabolic"/>
    <property type="match status" value="1"/>
</dbReference>
<evidence type="ECO:0000256" key="2">
    <source>
        <dbReference type="ARBA" id="ARBA00010869"/>
    </source>
</evidence>
<protein>
    <recommendedName>
        <fullName evidence="5">Tryptophan synthase beta chain-like PALP domain-containing protein</fullName>
    </recommendedName>
</protein>
<gene>
    <name evidence="6" type="ORF">A2866_00290</name>
</gene>
<dbReference type="PANTHER" id="PTHR48078:SF6">
    <property type="entry name" value="L-THREONINE DEHYDRATASE CATABOLIC TDCB"/>
    <property type="match status" value="1"/>
</dbReference>
<dbReference type="Gene3D" id="3.40.50.1100">
    <property type="match status" value="2"/>
</dbReference>
<dbReference type="AlphaFoldDB" id="A0A1F7GPS5"/>
<dbReference type="InterPro" id="IPR000634">
    <property type="entry name" value="Ser/Thr_deHydtase_PyrdxlP-BS"/>
</dbReference>
<organism evidence="6 7">
    <name type="scientific">Candidatus Roizmanbacteria bacterium RIFCSPHIGHO2_01_FULL_39_8</name>
    <dbReference type="NCBI Taxonomy" id="1802033"/>
    <lineage>
        <taxon>Bacteria</taxon>
        <taxon>Candidatus Roizmaniibacteriota</taxon>
    </lineage>
</organism>
<dbReference type="InterPro" id="IPR050147">
    <property type="entry name" value="Ser/Thr_Dehydratase"/>
</dbReference>
<evidence type="ECO:0000256" key="4">
    <source>
        <dbReference type="ARBA" id="ARBA00023239"/>
    </source>
</evidence>
<evidence type="ECO:0000256" key="1">
    <source>
        <dbReference type="ARBA" id="ARBA00001933"/>
    </source>
</evidence>
<dbReference type="PANTHER" id="PTHR48078">
    <property type="entry name" value="THREONINE DEHYDRATASE, MITOCHONDRIAL-RELATED"/>
    <property type="match status" value="1"/>
</dbReference>